<dbReference type="AlphaFoldDB" id="A0A6J6J072"/>
<dbReference type="Gene3D" id="1.25.40.10">
    <property type="entry name" value="Tetratricopeptide repeat domain"/>
    <property type="match status" value="1"/>
</dbReference>
<name>A0A6J6J072_9ZZZZ</name>
<dbReference type="InterPro" id="IPR036249">
    <property type="entry name" value="Thioredoxin-like_sf"/>
</dbReference>
<sequence>MTIEFGAPKANAENINVPALVMKVDTASIRDYLPLSEKIPILMLFVQASDPASESLLKSVTALVQKTAGAMIALVVDAAASPELAQAFELNQIPSAYGLLKGQPAPLFVGNQPMEQIQLVITRVLEVAKENGLTGKAVVKEPEKEPELSPTLTAAYAAVDSGDYQGAIALYEKALLENPNDSLAEAGLAQVKLLLRLEGKDLSAITASEPSSAESILEKADALIATGNPGSGFELLLKLFEETAKDQREPIRLRLVEMFLVAGNDNPDVIAARKALSLLLF</sequence>
<dbReference type="SUPFAM" id="SSF52833">
    <property type="entry name" value="Thioredoxin-like"/>
    <property type="match status" value="1"/>
</dbReference>
<evidence type="ECO:0000313" key="2">
    <source>
        <dbReference type="EMBL" id="CAB4661590.1"/>
    </source>
</evidence>
<dbReference type="EMBL" id="CAEZWX010000002">
    <property type="protein sequence ID" value="CAB4661590.1"/>
    <property type="molecule type" value="Genomic_DNA"/>
</dbReference>
<reference evidence="1" key="1">
    <citation type="submission" date="2020-05" db="EMBL/GenBank/DDBJ databases">
        <authorList>
            <person name="Chiriac C."/>
            <person name="Salcher M."/>
            <person name="Ghai R."/>
            <person name="Kavagutti S V."/>
        </authorList>
    </citation>
    <scope>NUCLEOTIDE SEQUENCE</scope>
</reference>
<gene>
    <name evidence="1" type="ORF">UFOPK2106_00166</name>
    <name evidence="2" type="ORF">UFOPK2328_00027</name>
</gene>
<evidence type="ECO:0000313" key="1">
    <source>
        <dbReference type="EMBL" id="CAB4629873.1"/>
    </source>
</evidence>
<accession>A0A6J6J072</accession>
<protein>
    <submittedName>
        <fullName evidence="1">Unannotated protein</fullName>
    </submittedName>
</protein>
<dbReference type="InterPro" id="IPR011990">
    <property type="entry name" value="TPR-like_helical_dom_sf"/>
</dbReference>
<dbReference type="Gene3D" id="3.40.30.10">
    <property type="entry name" value="Glutaredoxin"/>
    <property type="match status" value="1"/>
</dbReference>
<organism evidence="1">
    <name type="scientific">freshwater metagenome</name>
    <dbReference type="NCBI Taxonomy" id="449393"/>
    <lineage>
        <taxon>unclassified sequences</taxon>
        <taxon>metagenomes</taxon>
        <taxon>ecological metagenomes</taxon>
    </lineage>
</organism>
<proteinExistence type="predicted"/>
<dbReference type="EMBL" id="CAEZVS010000011">
    <property type="protein sequence ID" value="CAB4629873.1"/>
    <property type="molecule type" value="Genomic_DNA"/>
</dbReference>
<dbReference type="SUPFAM" id="SSF48452">
    <property type="entry name" value="TPR-like"/>
    <property type="match status" value="1"/>
</dbReference>
<dbReference type="Pfam" id="PF14561">
    <property type="entry name" value="TPR_20"/>
    <property type="match status" value="1"/>
</dbReference>